<keyword evidence="1" id="KW-0812">Transmembrane</keyword>
<organism evidence="2">
    <name type="scientific">marine metagenome</name>
    <dbReference type="NCBI Taxonomy" id="408172"/>
    <lineage>
        <taxon>unclassified sequences</taxon>
        <taxon>metagenomes</taxon>
        <taxon>ecological metagenomes</taxon>
    </lineage>
</organism>
<keyword evidence="1" id="KW-0472">Membrane</keyword>
<gene>
    <name evidence="2" type="ORF">METZ01_LOCUS413401</name>
</gene>
<evidence type="ECO:0000313" key="2">
    <source>
        <dbReference type="EMBL" id="SVD60547.1"/>
    </source>
</evidence>
<feature type="non-terminal residue" evidence="2">
    <location>
        <position position="76"/>
    </location>
</feature>
<keyword evidence="1" id="KW-1133">Transmembrane helix</keyword>
<dbReference type="AlphaFoldDB" id="A0A382WNS7"/>
<accession>A0A382WNS7</accession>
<evidence type="ECO:0000256" key="1">
    <source>
        <dbReference type="SAM" id="Phobius"/>
    </source>
</evidence>
<proteinExistence type="predicted"/>
<sequence length="76" mass="8372">MFGTIRKHSQALWIPIIVLVSISMVWFFTNSDPSTLLQRGQGGTMTVGQQQVLIEAAVQYLRGTGQLPQQASRLLG</sequence>
<name>A0A382WNS7_9ZZZZ</name>
<dbReference type="EMBL" id="UINC01161389">
    <property type="protein sequence ID" value="SVD60547.1"/>
    <property type="molecule type" value="Genomic_DNA"/>
</dbReference>
<reference evidence="2" key="1">
    <citation type="submission" date="2018-05" db="EMBL/GenBank/DDBJ databases">
        <authorList>
            <person name="Lanie J.A."/>
            <person name="Ng W.-L."/>
            <person name="Kazmierczak K.M."/>
            <person name="Andrzejewski T.M."/>
            <person name="Davidsen T.M."/>
            <person name="Wayne K.J."/>
            <person name="Tettelin H."/>
            <person name="Glass J.I."/>
            <person name="Rusch D."/>
            <person name="Podicherti R."/>
            <person name="Tsui H.-C.T."/>
            <person name="Winkler M.E."/>
        </authorList>
    </citation>
    <scope>NUCLEOTIDE SEQUENCE</scope>
</reference>
<protein>
    <submittedName>
        <fullName evidence="2">Uncharacterized protein</fullName>
    </submittedName>
</protein>
<feature type="transmembrane region" description="Helical" evidence="1">
    <location>
        <begin position="12"/>
        <end position="29"/>
    </location>
</feature>